<sequence>MSCADKSLRVLQRTPVTPPPLVPKPVFRTEVDPYPMTFVQADRAAFKQVVQLLTGSPETSIQASDSIMTSLPGRSSKGGGVHPRRQGGSKLYERRNSHPKKSLILDTVAHQAAYSNQCGGFPTATLEALSPSMLDFPRLALSPVTPLNEDLFNKSSPCLEEEKAIAEKRFYLHPSPRTMPRNAEPKLLQLFPSPRD</sequence>
<comment type="caution">
    <text evidence="1">The sequence shown here is derived from an EMBL/GenBank/DDBJ whole genome shotgun (WGS) entry which is preliminary data.</text>
</comment>
<gene>
    <name evidence="1" type="ORF">MLD38_021993</name>
</gene>
<evidence type="ECO:0000313" key="2">
    <source>
        <dbReference type="Proteomes" id="UP001057402"/>
    </source>
</evidence>
<accession>A0ACB9QJ05</accession>
<name>A0ACB9QJ05_9MYRT</name>
<protein>
    <submittedName>
        <fullName evidence="1">Uncharacterized protein</fullName>
    </submittedName>
</protein>
<reference evidence="2" key="1">
    <citation type="journal article" date="2023" name="Front. Plant Sci.">
        <title>Chromosomal-level genome assembly of Melastoma candidum provides insights into trichome evolution.</title>
        <authorList>
            <person name="Zhong Y."/>
            <person name="Wu W."/>
            <person name="Sun C."/>
            <person name="Zou P."/>
            <person name="Liu Y."/>
            <person name="Dai S."/>
            <person name="Zhou R."/>
        </authorList>
    </citation>
    <scope>NUCLEOTIDE SEQUENCE [LARGE SCALE GENOMIC DNA]</scope>
</reference>
<dbReference type="Proteomes" id="UP001057402">
    <property type="component" value="Chromosome 6"/>
</dbReference>
<dbReference type="EMBL" id="CM042885">
    <property type="protein sequence ID" value="KAI4366069.1"/>
    <property type="molecule type" value="Genomic_DNA"/>
</dbReference>
<keyword evidence="2" id="KW-1185">Reference proteome</keyword>
<proteinExistence type="predicted"/>
<evidence type="ECO:0000313" key="1">
    <source>
        <dbReference type="EMBL" id="KAI4366069.1"/>
    </source>
</evidence>
<organism evidence="1 2">
    <name type="scientific">Melastoma candidum</name>
    <dbReference type="NCBI Taxonomy" id="119954"/>
    <lineage>
        <taxon>Eukaryota</taxon>
        <taxon>Viridiplantae</taxon>
        <taxon>Streptophyta</taxon>
        <taxon>Embryophyta</taxon>
        <taxon>Tracheophyta</taxon>
        <taxon>Spermatophyta</taxon>
        <taxon>Magnoliopsida</taxon>
        <taxon>eudicotyledons</taxon>
        <taxon>Gunneridae</taxon>
        <taxon>Pentapetalae</taxon>
        <taxon>rosids</taxon>
        <taxon>malvids</taxon>
        <taxon>Myrtales</taxon>
        <taxon>Melastomataceae</taxon>
        <taxon>Melastomatoideae</taxon>
        <taxon>Melastomateae</taxon>
        <taxon>Melastoma</taxon>
    </lineage>
</organism>